<reference evidence="3 4" key="1">
    <citation type="journal article" date="2018" name="Cell">
        <title>The Chara Genome: Secondary Complexity and Implications for Plant Terrestrialization.</title>
        <authorList>
            <person name="Nishiyama T."/>
            <person name="Sakayama H."/>
            <person name="Vries J.D."/>
            <person name="Buschmann H."/>
            <person name="Saint-Marcoux D."/>
            <person name="Ullrich K.K."/>
            <person name="Haas F.B."/>
            <person name="Vanderstraeten L."/>
            <person name="Becker D."/>
            <person name="Lang D."/>
            <person name="Vosolsobe S."/>
            <person name="Rombauts S."/>
            <person name="Wilhelmsson P.K.I."/>
            <person name="Janitza P."/>
            <person name="Kern R."/>
            <person name="Heyl A."/>
            <person name="Rumpler F."/>
            <person name="Villalobos L.I.A.C."/>
            <person name="Clay J.M."/>
            <person name="Skokan R."/>
            <person name="Toyoda A."/>
            <person name="Suzuki Y."/>
            <person name="Kagoshima H."/>
            <person name="Schijlen E."/>
            <person name="Tajeshwar N."/>
            <person name="Catarino B."/>
            <person name="Hetherington A.J."/>
            <person name="Saltykova A."/>
            <person name="Bonnot C."/>
            <person name="Breuninger H."/>
            <person name="Symeonidi A."/>
            <person name="Radhakrishnan G.V."/>
            <person name="Van Nieuwerburgh F."/>
            <person name="Deforce D."/>
            <person name="Chang C."/>
            <person name="Karol K.G."/>
            <person name="Hedrich R."/>
            <person name="Ulvskov P."/>
            <person name="Glockner G."/>
            <person name="Delwiche C.F."/>
            <person name="Petrasek J."/>
            <person name="Van de Peer Y."/>
            <person name="Friml J."/>
            <person name="Beilby M."/>
            <person name="Dolan L."/>
            <person name="Kohara Y."/>
            <person name="Sugano S."/>
            <person name="Fujiyama A."/>
            <person name="Delaux P.-M."/>
            <person name="Quint M."/>
            <person name="TheiBen G."/>
            <person name="Hagemann M."/>
            <person name="Harholt J."/>
            <person name="Dunand C."/>
            <person name="Zachgo S."/>
            <person name="Langdale J."/>
            <person name="Maumus F."/>
            <person name="Straeten D.V.D."/>
            <person name="Gould S.B."/>
            <person name="Rensing S.A."/>
        </authorList>
    </citation>
    <scope>NUCLEOTIDE SEQUENCE [LARGE SCALE GENOMIC DNA]</scope>
    <source>
        <strain evidence="3 4">S276</strain>
    </source>
</reference>
<protein>
    <recommendedName>
        <fullName evidence="2">BAH domain-containing protein</fullName>
    </recommendedName>
</protein>
<evidence type="ECO:0000256" key="1">
    <source>
        <dbReference type="SAM" id="MobiDB-lite"/>
    </source>
</evidence>
<organism evidence="3 4">
    <name type="scientific">Chara braunii</name>
    <name type="common">Braun's stonewort</name>
    <dbReference type="NCBI Taxonomy" id="69332"/>
    <lineage>
        <taxon>Eukaryota</taxon>
        <taxon>Viridiplantae</taxon>
        <taxon>Streptophyta</taxon>
        <taxon>Charophyceae</taxon>
        <taxon>Charales</taxon>
        <taxon>Characeae</taxon>
        <taxon>Chara</taxon>
    </lineage>
</organism>
<feature type="compositionally biased region" description="Basic residues" evidence="1">
    <location>
        <begin position="453"/>
        <end position="463"/>
    </location>
</feature>
<feature type="compositionally biased region" description="Polar residues" evidence="1">
    <location>
        <begin position="1095"/>
        <end position="1106"/>
    </location>
</feature>
<feature type="compositionally biased region" description="Basic and acidic residues" evidence="1">
    <location>
        <begin position="469"/>
        <end position="481"/>
    </location>
</feature>
<evidence type="ECO:0000313" key="4">
    <source>
        <dbReference type="Proteomes" id="UP000265515"/>
    </source>
</evidence>
<name>A0A388LJR5_CHABU</name>
<dbReference type="InterPro" id="IPR035979">
    <property type="entry name" value="RBD_domain_sf"/>
</dbReference>
<evidence type="ECO:0000313" key="3">
    <source>
        <dbReference type="EMBL" id="GBG82559.1"/>
    </source>
</evidence>
<accession>A0A388LJR5</accession>
<keyword evidence="4" id="KW-1185">Reference proteome</keyword>
<feature type="compositionally biased region" description="Basic and acidic residues" evidence="1">
    <location>
        <begin position="654"/>
        <end position="671"/>
    </location>
</feature>
<feature type="region of interest" description="Disordered" evidence="1">
    <location>
        <begin position="767"/>
        <end position="830"/>
    </location>
</feature>
<feature type="compositionally biased region" description="Polar residues" evidence="1">
    <location>
        <begin position="767"/>
        <end position="778"/>
    </location>
</feature>
<dbReference type="Pfam" id="PF01426">
    <property type="entry name" value="BAH"/>
    <property type="match status" value="1"/>
</dbReference>
<dbReference type="OrthoDB" id="1896853at2759"/>
<dbReference type="CDD" id="cd00590">
    <property type="entry name" value="RRM_SF"/>
    <property type="match status" value="1"/>
</dbReference>
<dbReference type="Proteomes" id="UP000265515">
    <property type="component" value="Unassembled WGS sequence"/>
</dbReference>
<feature type="compositionally biased region" description="Basic and acidic residues" evidence="1">
    <location>
        <begin position="333"/>
        <end position="350"/>
    </location>
</feature>
<dbReference type="STRING" id="69332.A0A388LJR5"/>
<dbReference type="Gramene" id="GBG82559">
    <property type="protein sequence ID" value="GBG82559"/>
    <property type="gene ID" value="CBR_g34935"/>
</dbReference>
<dbReference type="PANTHER" id="PTHR47073:SF2">
    <property type="entry name" value="PROTEIN ANTI-SILENCING 1"/>
    <property type="match status" value="1"/>
</dbReference>
<feature type="region of interest" description="Disordered" evidence="1">
    <location>
        <begin position="899"/>
        <end position="939"/>
    </location>
</feature>
<dbReference type="InterPro" id="IPR001025">
    <property type="entry name" value="BAH_dom"/>
</dbReference>
<dbReference type="EMBL" id="BFEA01000410">
    <property type="protein sequence ID" value="GBG82559.1"/>
    <property type="molecule type" value="Genomic_DNA"/>
</dbReference>
<feature type="domain" description="BAH" evidence="2">
    <location>
        <begin position="34"/>
        <end position="166"/>
    </location>
</feature>
<feature type="region of interest" description="Disordered" evidence="1">
    <location>
        <begin position="626"/>
        <end position="750"/>
    </location>
</feature>
<dbReference type="Gene3D" id="6.10.250.1170">
    <property type="match status" value="1"/>
</dbReference>
<comment type="caution">
    <text evidence="3">The sequence shown here is derived from an EMBL/GenBank/DDBJ whole genome shotgun (WGS) entry which is preliminary data.</text>
</comment>
<dbReference type="OMA" id="AMSKERF"/>
<dbReference type="GO" id="GO:0003723">
    <property type="term" value="F:RNA binding"/>
    <property type="evidence" value="ECO:0007669"/>
    <property type="project" value="TreeGrafter"/>
</dbReference>
<dbReference type="PANTHER" id="PTHR47073">
    <property type="entry name" value="PROTEIN ANTI-SILENCING 1"/>
    <property type="match status" value="1"/>
</dbReference>
<feature type="region of interest" description="Disordered" evidence="1">
    <location>
        <begin position="401"/>
        <end position="542"/>
    </location>
</feature>
<feature type="region of interest" description="Disordered" evidence="1">
    <location>
        <begin position="976"/>
        <end position="1019"/>
    </location>
</feature>
<feature type="compositionally biased region" description="Basic and acidic residues" evidence="1">
    <location>
        <begin position="989"/>
        <end position="1019"/>
    </location>
</feature>
<feature type="compositionally biased region" description="Basic and acidic residues" evidence="1">
    <location>
        <begin position="289"/>
        <end position="301"/>
    </location>
</feature>
<feature type="region of interest" description="Disordered" evidence="1">
    <location>
        <begin position="1060"/>
        <end position="1145"/>
    </location>
</feature>
<evidence type="ECO:0000259" key="2">
    <source>
        <dbReference type="PROSITE" id="PS51038"/>
    </source>
</evidence>
<feature type="compositionally biased region" description="Basic and acidic residues" evidence="1">
    <location>
        <begin position="679"/>
        <end position="690"/>
    </location>
</feature>
<dbReference type="PROSITE" id="PS51038">
    <property type="entry name" value="BAH"/>
    <property type="match status" value="1"/>
</dbReference>
<dbReference type="SUPFAM" id="SSF54928">
    <property type="entry name" value="RNA-binding domain, RBD"/>
    <property type="match status" value="1"/>
</dbReference>
<dbReference type="GO" id="GO:0003682">
    <property type="term" value="F:chromatin binding"/>
    <property type="evidence" value="ECO:0007669"/>
    <property type="project" value="InterPro"/>
</dbReference>
<dbReference type="InterPro" id="IPR043151">
    <property type="entry name" value="BAH_sf"/>
</dbReference>
<dbReference type="Gene3D" id="2.30.30.490">
    <property type="match status" value="1"/>
</dbReference>
<proteinExistence type="predicted"/>
<feature type="compositionally biased region" description="Basic and acidic residues" evidence="1">
    <location>
        <begin position="208"/>
        <end position="235"/>
    </location>
</feature>
<feature type="compositionally biased region" description="Low complexity" evidence="1">
    <location>
        <begin position="1114"/>
        <end position="1123"/>
    </location>
</feature>
<feature type="region of interest" description="Disordered" evidence="1">
    <location>
        <begin position="205"/>
        <end position="359"/>
    </location>
</feature>
<sequence length="1546" mass="166546">MGDEADLPEIYWGKRNGTGGGRKRYESFKFDRREEVFLYDTVYLFPENEGDLPYVAKIMDLYDGRHDGKPAKMAKLRWFFRASDIPDDEVTRARPRVNELFLSYGDPAEVNHICPLDCVDRKCNMVCTAKHPANANLNLDDIQNADEVFYRMYDTEKEVISNDLTPLIEELGVEAVFRKSKIDIPDQNRGDGQDQPHFLNVEAQAAKTAKDKGAKEDVDHGEHRDTESAREHGVDQDGTEAQATEGGTGQDERESQGIAGGQEEPVEKISTGAGEQPVQCEEAPVADGGEGHETQAEHADSDQAGSFRSGWEDDVLRGSARIVCDDDDEVDQWDPKRDEDLQGSHGDAVDKGGFGSTECPNEAREQVELDRANAHGKDENCIPDPCRLEAACVDQGTEIKPDHDELAGRSKGKIATSVPVGQTVKKRKRDGGAEEELGNKLPSAPGKGDGKGKKGAVMKKKLKVASGNEGKEGKEGKEKGKVTTTKKAPPRKKVIDPKTPTNAEQPVEGSVRAVKCTADAPSGDARSVEPPRMPGMDQISASRVPSGDVLLVESLKRNEKVKVAGGKLPTDNVNVSDVQQGVGLDDVEGKLEVMATTLSGGLGSHEGTHSSQQEVATAKIAGYEKEAGPQHKQAGKHGTICSQMPDGQLTSGKSKPEAISRSHDAKTDVIERAIANENFPKKRSLEERAPDTNADVPADESNGFVQVSHASKKMKQGKTAQPKACEPSGDKGSMVSTTKNTGDEEHFPPGLNITLGIDVLALPALNSESGGAESTPSSAKVEHGTKAAKAQGKALQEGQMPQGTVKPVKKLQPSAVKVGKLGKKGPGHAQLGVNARKMSQQQPLASKVENATHSLVESAPGEVHLIDSKGSLPELPVLQPDACAAPDTSRMPLSLSKAAERSENAIRGLGKTVSDVPAIPPDKTSAQRTSVHSEKEQGKNITRKAGAVVKNVVKGKKRVVVMGPTTVLEKVEVDGKPQTGKVDQSQLHQKAERLAKGAAAEDSKGGEARKQEKYLTKEKGKSGSIMIIGLPCWDGEGKNLYDELDTLISHIVEDEKKASVKRCETGSGQPSLGKPASALQGLKKKVQPAGKKTAAGTSGKNSSPSGSADGEKPGGLLKKLAGGTERAEEMDMSEPSIANEQQQGLKMPLRVTDGNLAGKESNLVESPASGAMSKERFLQLKARIEGNGDKRVVLRDGRLFILKKKKKKSQTIMESINSEMRVQADGVGLASEGGDVAENKLEAKDVSSEGLRPKADTNNIAPTSVSIVKGGLKIGKADDLAENRQSQRALLLDLSARKQDTIAEAAPDAAEELKKLKKLKPKAKDWGAATTLRESREAMLALTRETTKMVPRISGRALPWAKELPIAAAQGRVLELSNIDPEMTTSDLQKLLDGCFENLRDVKIESVRVPLDVVPELTAYAIFSDAASAAQALREIEDSSLVIEKSNEPSSWRPLTGRFGIPPNRKAKDMKMRYPGHLRKTDLESAKRGLLPDKKDVLSTSHCSQPNTIEYEMGLQWKLLAEQHKLQKEILLQRHMEEIKRLMDSV</sequence>
<gene>
    <name evidence="3" type="ORF">CBR_g34935</name>
</gene>